<comment type="PTM">
    <text evidence="4">Autoproteolytically processed. The inactive tetrameric zymogen termed p46 autoprocesses to a smaller form termed p41, which is active only during spore germination.</text>
</comment>
<comment type="subunit">
    <text evidence="4">Homotetramer.</text>
</comment>
<dbReference type="InterPro" id="IPR023430">
    <property type="entry name" value="Pept_HybD-like_dom_sf"/>
</dbReference>
<dbReference type="Gene3D" id="3.40.50.1450">
    <property type="entry name" value="HybD-like"/>
    <property type="match status" value="1"/>
</dbReference>
<dbReference type="GO" id="GO:0004222">
    <property type="term" value="F:metalloendopeptidase activity"/>
    <property type="evidence" value="ECO:0007669"/>
    <property type="project" value="UniProtKB-UniRule"/>
</dbReference>
<dbReference type="Proteomes" id="UP000886785">
    <property type="component" value="Unassembled WGS sequence"/>
</dbReference>
<gene>
    <name evidence="4" type="primary">gpr</name>
    <name evidence="5" type="ORF">IAA54_09285</name>
</gene>
<keyword evidence="2 4" id="KW-0378">Hydrolase</keyword>
<dbReference type="HAMAP" id="MF_00626">
    <property type="entry name" value="Germination_prot"/>
    <property type="match status" value="1"/>
</dbReference>
<organism evidence="5 6">
    <name type="scientific">Candidatus Gallacutalibacter pullicola</name>
    <dbReference type="NCBI Taxonomy" id="2840830"/>
    <lineage>
        <taxon>Bacteria</taxon>
        <taxon>Bacillati</taxon>
        <taxon>Bacillota</taxon>
        <taxon>Clostridia</taxon>
        <taxon>Eubacteriales</taxon>
        <taxon>Candidatus Gallacutalibacter</taxon>
    </lineage>
</organism>
<dbReference type="EMBL" id="DVHF01000109">
    <property type="protein sequence ID" value="HIR57853.1"/>
    <property type="molecule type" value="Genomic_DNA"/>
</dbReference>
<evidence type="ECO:0000313" key="5">
    <source>
        <dbReference type="EMBL" id="HIR57853.1"/>
    </source>
</evidence>
<comment type="catalytic activity">
    <reaction evidence="4">
        <text>Endopeptidase action with P4 Glu or Asp, P1 preferably Glu &gt; Asp, P1' hydrophobic and P2' Ala.</text>
        <dbReference type="EC" id="3.4.24.78"/>
    </reaction>
</comment>
<comment type="caution">
    <text evidence="5">The sequence shown here is derived from an EMBL/GenBank/DDBJ whole genome shotgun (WGS) entry which is preliminary data.</text>
</comment>
<dbReference type="Pfam" id="PF03418">
    <property type="entry name" value="Peptidase_A25"/>
    <property type="match status" value="1"/>
</dbReference>
<feature type="propeptide" id="PRO_5039770833" evidence="4">
    <location>
        <begin position="1"/>
        <end position="6"/>
    </location>
</feature>
<dbReference type="GO" id="GO:0009847">
    <property type="term" value="P:spore germination"/>
    <property type="evidence" value="ECO:0007669"/>
    <property type="project" value="UniProtKB-UniRule"/>
</dbReference>
<keyword evidence="1 4" id="KW-0645">Protease</keyword>
<dbReference type="SUPFAM" id="SSF53163">
    <property type="entry name" value="HybD-like"/>
    <property type="match status" value="1"/>
</dbReference>
<evidence type="ECO:0000256" key="2">
    <source>
        <dbReference type="ARBA" id="ARBA00022801"/>
    </source>
</evidence>
<comment type="function">
    <text evidence="4">Initiates the rapid degradation of small, acid-soluble proteins during spore germination.</text>
</comment>
<evidence type="ECO:0000313" key="6">
    <source>
        <dbReference type="Proteomes" id="UP000886785"/>
    </source>
</evidence>
<sequence>MIFRTDLALEEKESLSGSLDGVQQETEDFESCRVIRMKVDASAADRLRKPAGTYITLELPPISDHIDGDDQYIRRTADELRRLLPEEGLVLVAGIGNRSITPDALGPAAVEQVLATRYIQGELARVTGLDGLRPVAAVSTGVLGNTGFESAELIAGLILELDPAAVIAIDALAARDLSRLGCTVQLSDTGISPGAGVQNARTGLNRETLGVPVIGIGVPTVVDAATLALDLMSAPRDGWEEKISPRGAKMVVTPREVDLLVARSARLIAMAINLALNPQFTVEELTALASR</sequence>
<feature type="chain" id="PRO_5039770832" description="Germination protease" evidence="4">
    <location>
        <begin position="7"/>
        <end position="291"/>
    </location>
</feature>
<dbReference type="GO" id="GO:0006508">
    <property type="term" value="P:proteolysis"/>
    <property type="evidence" value="ECO:0007669"/>
    <property type="project" value="UniProtKB-UniRule"/>
</dbReference>
<reference evidence="5" key="2">
    <citation type="journal article" date="2021" name="PeerJ">
        <title>Extensive microbial diversity within the chicken gut microbiome revealed by metagenomics and culture.</title>
        <authorList>
            <person name="Gilroy R."/>
            <person name="Ravi A."/>
            <person name="Getino M."/>
            <person name="Pursley I."/>
            <person name="Horton D.L."/>
            <person name="Alikhan N.F."/>
            <person name="Baker D."/>
            <person name="Gharbi K."/>
            <person name="Hall N."/>
            <person name="Watson M."/>
            <person name="Adriaenssens E.M."/>
            <person name="Foster-Nyarko E."/>
            <person name="Jarju S."/>
            <person name="Secka A."/>
            <person name="Antonio M."/>
            <person name="Oren A."/>
            <person name="Chaudhuri R.R."/>
            <person name="La Ragione R."/>
            <person name="Hildebrand F."/>
            <person name="Pallen M.J."/>
        </authorList>
    </citation>
    <scope>NUCLEOTIDE SEQUENCE</scope>
    <source>
        <strain evidence="5">ChiSjej1B19-7085</strain>
    </source>
</reference>
<evidence type="ECO:0000256" key="1">
    <source>
        <dbReference type="ARBA" id="ARBA00022670"/>
    </source>
</evidence>
<proteinExistence type="inferred from homology"/>
<name>A0A9D1DS04_9FIRM</name>
<dbReference type="InterPro" id="IPR005080">
    <property type="entry name" value="Peptidase_A25"/>
</dbReference>
<dbReference type="AlphaFoldDB" id="A0A9D1DS04"/>
<dbReference type="EC" id="3.4.24.78" evidence="4"/>
<evidence type="ECO:0000256" key="4">
    <source>
        <dbReference type="HAMAP-Rule" id="MF_00626"/>
    </source>
</evidence>
<reference evidence="5" key="1">
    <citation type="submission" date="2020-10" db="EMBL/GenBank/DDBJ databases">
        <authorList>
            <person name="Gilroy R."/>
        </authorList>
    </citation>
    <scope>NUCLEOTIDE SEQUENCE</scope>
    <source>
        <strain evidence="5">ChiSjej1B19-7085</strain>
    </source>
</reference>
<keyword evidence="3 4" id="KW-0865">Zymogen</keyword>
<protein>
    <recommendedName>
        <fullName evidence="4">Germination protease</fullName>
        <ecNumber evidence="4">3.4.24.78</ecNumber>
    </recommendedName>
    <alternativeName>
        <fullName evidence="4">GPR endopeptidase</fullName>
    </alternativeName>
    <alternativeName>
        <fullName evidence="4">Germination proteinase</fullName>
    </alternativeName>
    <alternativeName>
        <fullName evidence="4">Spore protease</fullName>
    </alternativeName>
</protein>
<evidence type="ECO:0000256" key="3">
    <source>
        <dbReference type="ARBA" id="ARBA00023145"/>
    </source>
</evidence>
<dbReference type="NCBIfam" id="TIGR01441">
    <property type="entry name" value="GPR"/>
    <property type="match status" value="1"/>
</dbReference>
<accession>A0A9D1DS04</accession>
<comment type="similarity">
    <text evidence="4">Belongs to the peptidase A25 family.</text>
</comment>